<evidence type="ECO:0000313" key="8">
    <source>
        <dbReference type="Proteomes" id="UP001319121"/>
    </source>
</evidence>
<dbReference type="KEGG" id="fku:FGKAn22_10200"/>
<name>A0AAN1SYG9_9PROT</name>
<dbReference type="InterPro" id="IPR005644">
    <property type="entry name" value="NolW-like"/>
</dbReference>
<feature type="domain" description="NolW-like" evidence="6">
    <location>
        <begin position="22"/>
        <end position="79"/>
    </location>
</feature>
<evidence type="ECO:0000256" key="1">
    <source>
        <dbReference type="ARBA" id="ARBA00022729"/>
    </source>
</evidence>
<dbReference type="InterPro" id="IPR004846">
    <property type="entry name" value="T2SS/T3SS_dom"/>
</dbReference>
<keyword evidence="8" id="KW-1185">Reference proteome</keyword>
<gene>
    <name evidence="7" type="ORF">FGKAn22_10200</name>
</gene>
<dbReference type="Proteomes" id="UP001319121">
    <property type="component" value="Chromosome"/>
</dbReference>
<evidence type="ECO:0000259" key="6">
    <source>
        <dbReference type="Pfam" id="PF03958"/>
    </source>
</evidence>
<dbReference type="GO" id="GO:0009279">
    <property type="term" value="C:cell outer membrane"/>
    <property type="evidence" value="ECO:0007669"/>
    <property type="project" value="UniProtKB-SubCell"/>
</dbReference>
<accession>A0AAN1SYG9</accession>
<sequence length="285" mass="31214">MKKLLISLALLLLSAPVWAELEVIELRHRSAEEMLPIVRPLLDKEDVASGMNNRLILRASPKRIAEIKKLLESLDSAPRRLRITVMQDVDSDTIARLTEVSGSVGVGRDARVTVPGSGDTGGLNVEAGRGQDRVRARVYSTRSLETDRKTQQMQVLEGNRALVSSGLSVPVPVRQVIQRPWGTEVVETTEYRQVESGFYVLPRISGDRVTLEISTQNDALAPGGGAYPTTRTQQTSSTVSGRLGEWMVVGGIGRGTNNDSNTISTRSAARSQEQRNVLIKVEEME</sequence>
<dbReference type="RefSeq" id="WP_212786909.1">
    <property type="nucleotide sequence ID" value="NZ_AP019536.1"/>
</dbReference>
<dbReference type="AlphaFoldDB" id="A0AAN1SYG9"/>
<feature type="signal peptide" evidence="4">
    <location>
        <begin position="1"/>
        <end position="19"/>
    </location>
</feature>
<feature type="domain" description="Type II/III secretion system secretin-like" evidence="5">
    <location>
        <begin position="151"/>
        <end position="261"/>
    </location>
</feature>
<proteinExistence type="inferred from homology"/>
<protein>
    <recommendedName>
        <fullName evidence="9">NolW-like domain-containing protein</fullName>
    </recommendedName>
</protein>
<dbReference type="InterPro" id="IPR038591">
    <property type="entry name" value="NolW-like_sf"/>
</dbReference>
<evidence type="ECO:0000256" key="3">
    <source>
        <dbReference type="RuleBase" id="RU004004"/>
    </source>
</evidence>
<reference evidence="7 8" key="1">
    <citation type="submission" date="2019-03" db="EMBL/GenBank/DDBJ databases">
        <title>Complete genome sequence of Ferrigenium kumadai strain An22, a microaerophilic iron-oxidizing bacterium isolated from a paddy field soil.</title>
        <authorList>
            <person name="Watanabe T."/>
            <person name="Asakawa S."/>
        </authorList>
    </citation>
    <scope>NUCLEOTIDE SEQUENCE [LARGE SCALE GENOMIC DNA]</scope>
    <source>
        <strain evidence="7 8">An22</strain>
    </source>
</reference>
<evidence type="ECO:0000256" key="4">
    <source>
        <dbReference type="SAM" id="SignalP"/>
    </source>
</evidence>
<dbReference type="EMBL" id="AP019536">
    <property type="protein sequence ID" value="BBI99327.1"/>
    <property type="molecule type" value="Genomic_DNA"/>
</dbReference>
<dbReference type="Pfam" id="PF00263">
    <property type="entry name" value="Secretin"/>
    <property type="match status" value="1"/>
</dbReference>
<keyword evidence="1 4" id="KW-0732">Signal</keyword>
<keyword evidence="3" id="KW-0813">Transport</keyword>
<evidence type="ECO:0000256" key="2">
    <source>
        <dbReference type="RuleBase" id="RU004003"/>
    </source>
</evidence>
<evidence type="ECO:0000259" key="5">
    <source>
        <dbReference type="Pfam" id="PF00263"/>
    </source>
</evidence>
<evidence type="ECO:0008006" key="9">
    <source>
        <dbReference type="Google" id="ProtNLM"/>
    </source>
</evidence>
<dbReference type="GO" id="GO:0009306">
    <property type="term" value="P:protein secretion"/>
    <property type="evidence" value="ECO:0007669"/>
    <property type="project" value="InterPro"/>
</dbReference>
<feature type="chain" id="PRO_5042932942" description="NolW-like domain-containing protein" evidence="4">
    <location>
        <begin position="20"/>
        <end position="285"/>
    </location>
</feature>
<dbReference type="Pfam" id="PF03958">
    <property type="entry name" value="Secretin_N"/>
    <property type="match status" value="1"/>
</dbReference>
<organism evidence="7 8">
    <name type="scientific">Ferrigenium kumadai</name>
    <dbReference type="NCBI Taxonomy" id="1682490"/>
    <lineage>
        <taxon>Bacteria</taxon>
        <taxon>Pseudomonadati</taxon>
        <taxon>Pseudomonadota</taxon>
        <taxon>Betaproteobacteria</taxon>
        <taxon>Nitrosomonadales</taxon>
        <taxon>Gallionellaceae</taxon>
        <taxon>Ferrigenium</taxon>
    </lineage>
</organism>
<comment type="similarity">
    <text evidence="2">Belongs to the bacterial secretin family.</text>
</comment>
<dbReference type="Gene3D" id="3.30.1370.120">
    <property type="match status" value="1"/>
</dbReference>
<evidence type="ECO:0000313" key="7">
    <source>
        <dbReference type="EMBL" id="BBI99327.1"/>
    </source>
</evidence>
<comment type="subcellular location">
    <subcellularLocation>
        <location evidence="3">Cell outer membrane</location>
    </subcellularLocation>
</comment>